<reference evidence="1" key="2">
    <citation type="submission" date="2020-11" db="EMBL/GenBank/DDBJ databases">
        <authorList>
            <person name="McCartney M.A."/>
            <person name="Auch B."/>
            <person name="Kono T."/>
            <person name="Mallez S."/>
            <person name="Becker A."/>
            <person name="Gohl D.M."/>
            <person name="Silverstein K.A.T."/>
            <person name="Koren S."/>
            <person name="Bechman K.B."/>
            <person name="Herman A."/>
            <person name="Abrahante J.E."/>
            <person name="Garbe J."/>
        </authorList>
    </citation>
    <scope>NUCLEOTIDE SEQUENCE</scope>
    <source>
        <strain evidence="1">Duluth1</strain>
        <tissue evidence="1">Whole animal</tissue>
    </source>
</reference>
<proteinExistence type="predicted"/>
<dbReference type="Proteomes" id="UP000828390">
    <property type="component" value="Unassembled WGS sequence"/>
</dbReference>
<accession>A0A9D4C586</accession>
<protein>
    <submittedName>
        <fullName evidence="1">Uncharacterized protein</fullName>
    </submittedName>
</protein>
<evidence type="ECO:0000313" key="2">
    <source>
        <dbReference type="Proteomes" id="UP000828390"/>
    </source>
</evidence>
<sequence length="108" mass="11877">MAIPGPSKETSEVEVVVGHSVLTKDHDYTAKAVGSDHDYTRALNTDMKPHDIHAIHTITAMDIIKQHLCETSGSTEIVDEIVDIVANNKILSNRVQARFLEQINNVCA</sequence>
<organism evidence="1 2">
    <name type="scientific">Dreissena polymorpha</name>
    <name type="common">Zebra mussel</name>
    <name type="synonym">Mytilus polymorpha</name>
    <dbReference type="NCBI Taxonomy" id="45954"/>
    <lineage>
        <taxon>Eukaryota</taxon>
        <taxon>Metazoa</taxon>
        <taxon>Spiralia</taxon>
        <taxon>Lophotrochozoa</taxon>
        <taxon>Mollusca</taxon>
        <taxon>Bivalvia</taxon>
        <taxon>Autobranchia</taxon>
        <taxon>Heteroconchia</taxon>
        <taxon>Euheterodonta</taxon>
        <taxon>Imparidentia</taxon>
        <taxon>Neoheterodontei</taxon>
        <taxon>Myida</taxon>
        <taxon>Dreissenoidea</taxon>
        <taxon>Dreissenidae</taxon>
        <taxon>Dreissena</taxon>
    </lineage>
</organism>
<reference evidence="1" key="1">
    <citation type="journal article" date="2019" name="bioRxiv">
        <title>The Genome of the Zebra Mussel, Dreissena polymorpha: A Resource for Invasive Species Research.</title>
        <authorList>
            <person name="McCartney M.A."/>
            <person name="Auch B."/>
            <person name="Kono T."/>
            <person name="Mallez S."/>
            <person name="Zhang Y."/>
            <person name="Obille A."/>
            <person name="Becker A."/>
            <person name="Abrahante J.E."/>
            <person name="Garbe J."/>
            <person name="Badalamenti J.P."/>
            <person name="Herman A."/>
            <person name="Mangelson H."/>
            <person name="Liachko I."/>
            <person name="Sullivan S."/>
            <person name="Sone E.D."/>
            <person name="Koren S."/>
            <person name="Silverstein K.A.T."/>
            <person name="Beckman K.B."/>
            <person name="Gohl D.M."/>
        </authorList>
    </citation>
    <scope>NUCLEOTIDE SEQUENCE</scope>
    <source>
        <strain evidence="1">Duluth1</strain>
        <tissue evidence="1">Whole animal</tissue>
    </source>
</reference>
<dbReference type="EMBL" id="JAIWYP010000013">
    <property type="protein sequence ID" value="KAH3717283.1"/>
    <property type="molecule type" value="Genomic_DNA"/>
</dbReference>
<comment type="caution">
    <text evidence="1">The sequence shown here is derived from an EMBL/GenBank/DDBJ whole genome shotgun (WGS) entry which is preliminary data.</text>
</comment>
<dbReference type="AlphaFoldDB" id="A0A9D4C586"/>
<name>A0A9D4C586_DREPO</name>
<evidence type="ECO:0000313" key="1">
    <source>
        <dbReference type="EMBL" id="KAH3717283.1"/>
    </source>
</evidence>
<gene>
    <name evidence="1" type="ORF">DPMN_060065</name>
</gene>
<keyword evidence="2" id="KW-1185">Reference proteome</keyword>